<reference evidence="3 4" key="1">
    <citation type="journal article" date="2010" name="Stand. Genomic Sci.">
        <title>Complete genome sequence of Haliangium ochraceum type strain (SMP-2).</title>
        <authorList>
            <consortium name="US DOE Joint Genome Institute (JGI-PGF)"/>
            <person name="Ivanova N."/>
            <person name="Daum C."/>
            <person name="Lang E."/>
            <person name="Abt B."/>
            <person name="Kopitz M."/>
            <person name="Saunders E."/>
            <person name="Lapidus A."/>
            <person name="Lucas S."/>
            <person name="Glavina Del Rio T."/>
            <person name="Nolan M."/>
            <person name="Tice H."/>
            <person name="Copeland A."/>
            <person name="Cheng J.F."/>
            <person name="Chen F."/>
            <person name="Bruce D."/>
            <person name="Goodwin L."/>
            <person name="Pitluck S."/>
            <person name="Mavromatis K."/>
            <person name="Pati A."/>
            <person name="Mikhailova N."/>
            <person name="Chen A."/>
            <person name="Palaniappan K."/>
            <person name="Land M."/>
            <person name="Hauser L."/>
            <person name="Chang Y.J."/>
            <person name="Jeffries C.D."/>
            <person name="Detter J.C."/>
            <person name="Brettin T."/>
            <person name="Rohde M."/>
            <person name="Goker M."/>
            <person name="Bristow J."/>
            <person name="Markowitz V."/>
            <person name="Eisen J.A."/>
            <person name="Hugenholtz P."/>
            <person name="Kyrpides N.C."/>
            <person name="Klenk H.P."/>
        </authorList>
    </citation>
    <scope>NUCLEOTIDE SEQUENCE [LARGE SCALE GENOMIC DNA]</scope>
    <source>
        <strain evidence="4">DSM 14365 / CIP 107738 / JCM 11303 / AJ 13395 / SMP-2</strain>
    </source>
</reference>
<dbReference type="Proteomes" id="UP000001880">
    <property type="component" value="Chromosome"/>
</dbReference>
<keyword evidence="2" id="KW-0732">Signal</keyword>
<feature type="compositionally biased region" description="Low complexity" evidence="1">
    <location>
        <begin position="206"/>
        <end position="218"/>
    </location>
</feature>
<evidence type="ECO:0000313" key="4">
    <source>
        <dbReference type="Proteomes" id="UP000001880"/>
    </source>
</evidence>
<evidence type="ECO:0000256" key="1">
    <source>
        <dbReference type="SAM" id="MobiDB-lite"/>
    </source>
</evidence>
<dbReference type="OrthoDB" id="5518461at2"/>
<feature type="compositionally biased region" description="Basic and acidic residues" evidence="1">
    <location>
        <begin position="188"/>
        <end position="197"/>
    </location>
</feature>
<dbReference type="PROSITE" id="PS51257">
    <property type="entry name" value="PROKAR_LIPOPROTEIN"/>
    <property type="match status" value="1"/>
</dbReference>
<protein>
    <recommendedName>
        <fullName evidence="5">Lipoprotein</fullName>
    </recommendedName>
</protein>
<feature type="region of interest" description="Disordered" evidence="1">
    <location>
        <begin position="171"/>
        <end position="249"/>
    </location>
</feature>
<name>D0LUF7_HALO1</name>
<organism evidence="3 4">
    <name type="scientific">Haliangium ochraceum (strain DSM 14365 / JCM 11303 / SMP-2)</name>
    <dbReference type="NCBI Taxonomy" id="502025"/>
    <lineage>
        <taxon>Bacteria</taxon>
        <taxon>Pseudomonadati</taxon>
        <taxon>Myxococcota</taxon>
        <taxon>Polyangia</taxon>
        <taxon>Haliangiales</taxon>
        <taxon>Kofleriaceae</taxon>
        <taxon>Haliangium</taxon>
    </lineage>
</organism>
<evidence type="ECO:0000256" key="2">
    <source>
        <dbReference type="SAM" id="SignalP"/>
    </source>
</evidence>
<gene>
    <name evidence="3" type="ordered locus">Hoch_6816</name>
</gene>
<dbReference type="eggNOG" id="ENOG5030QAU">
    <property type="taxonomic scope" value="Bacteria"/>
</dbReference>
<feature type="chain" id="PRO_5003011540" description="Lipoprotein" evidence="2">
    <location>
        <begin position="32"/>
        <end position="329"/>
    </location>
</feature>
<feature type="signal peptide" evidence="2">
    <location>
        <begin position="1"/>
        <end position="31"/>
    </location>
</feature>
<dbReference type="KEGG" id="hoh:Hoch_6816"/>
<accession>D0LUF7</accession>
<dbReference type="HOGENOM" id="CLU_074033_0_0_7"/>
<evidence type="ECO:0008006" key="5">
    <source>
        <dbReference type="Google" id="ProtNLM"/>
    </source>
</evidence>
<dbReference type="AlphaFoldDB" id="D0LUF7"/>
<dbReference type="EMBL" id="CP001804">
    <property type="protein sequence ID" value="ACY19280.1"/>
    <property type="molecule type" value="Genomic_DNA"/>
</dbReference>
<proteinExistence type="predicted"/>
<evidence type="ECO:0000313" key="3">
    <source>
        <dbReference type="EMBL" id="ACY19280.1"/>
    </source>
</evidence>
<keyword evidence="4" id="KW-1185">Reference proteome</keyword>
<sequence length="329" mass="35212">MTRHPFPRLGLCAATLSLLVGITAACNTASADRSAAGTMVAPPDPGPYGLEILGEMGVPIETYYHRGRTYMLGYEGERYTVRITNPTPSRIEAVLSIDGLDAVDGEPADLRKRGYVIAPYGELRVEGFRVSSQHVAAFRFSSVGNSYAGRKGKARNIGVIGVAIFAEQGPPQMAYQPAPPPPRRYYGHRGEGARDRAEEDFDGAAELEAAPAAPSAGSMNRSAKRRAAPADDAAVGGMGSGRCCGPTPAPQHRPGLGTEFGERRYSAVSFTQFVRNHPVQPSAVLELRYNDAPGLRAMGIPLVRENEIVTRETATPFPGDPRFARPPGY</sequence>
<dbReference type="RefSeq" id="WP_012831872.1">
    <property type="nucleotide sequence ID" value="NC_013440.1"/>
</dbReference>